<comment type="caution">
    <text evidence="5">The sequence shown here is derived from an EMBL/GenBank/DDBJ whole genome shotgun (WGS) entry which is preliminary data.</text>
</comment>
<proteinExistence type="inferred from homology"/>
<dbReference type="AlphaFoldDB" id="A0A1E7L4D9"/>
<evidence type="ECO:0000256" key="2">
    <source>
        <dbReference type="ARBA" id="ARBA00023315"/>
    </source>
</evidence>
<comment type="similarity">
    <text evidence="3">Belongs to the acetyltransferase family. RimJ subfamily.</text>
</comment>
<evidence type="ECO:0000256" key="1">
    <source>
        <dbReference type="ARBA" id="ARBA00022679"/>
    </source>
</evidence>
<dbReference type="RefSeq" id="WP_070017374.1">
    <property type="nucleotide sequence ID" value="NZ_LJGW01000254.1"/>
</dbReference>
<accession>A0A1E7L4D9</accession>
<dbReference type="PANTHER" id="PTHR43792:SF8">
    <property type="entry name" value="[RIBOSOMAL PROTEIN US5]-ALANINE N-ACETYLTRANSFERASE"/>
    <property type="match status" value="1"/>
</dbReference>
<organism evidence="5 6">
    <name type="scientific">Streptomyces nanshensis</name>
    <dbReference type="NCBI Taxonomy" id="518642"/>
    <lineage>
        <taxon>Bacteria</taxon>
        <taxon>Bacillati</taxon>
        <taxon>Actinomycetota</taxon>
        <taxon>Actinomycetes</taxon>
        <taxon>Kitasatosporales</taxon>
        <taxon>Streptomycetaceae</taxon>
        <taxon>Streptomyces</taxon>
    </lineage>
</organism>
<dbReference type="PANTHER" id="PTHR43792">
    <property type="entry name" value="GNAT FAMILY, PUTATIVE (AFU_ORTHOLOGUE AFUA_3G00765)-RELATED-RELATED"/>
    <property type="match status" value="1"/>
</dbReference>
<dbReference type="InterPro" id="IPR016181">
    <property type="entry name" value="Acyl_CoA_acyltransferase"/>
</dbReference>
<keyword evidence="6" id="KW-1185">Reference proteome</keyword>
<dbReference type="EMBL" id="LJGW01000254">
    <property type="protein sequence ID" value="OEV11018.1"/>
    <property type="molecule type" value="Genomic_DNA"/>
</dbReference>
<sequence>MPSDSAGFLLRGDRVGIRHVTLDDYEEISARLRESEAFHRPWIPRRETTRETFAAYVARCRLPTHEGFVICRADDGAARPVVGAVNVNDIVRGSRQSGALGYVAYASTAGRGFMTEGVGLVVRYAFEELGLHRLEANVQPGNGRSARLVERLGFRYEGHSPAFQLIDGEWRDHDRWAITAPESSTSRPGM</sequence>
<keyword evidence="1 5" id="KW-0808">Transferase</keyword>
<keyword evidence="2" id="KW-0012">Acyltransferase</keyword>
<feature type="domain" description="N-acetyltransferase" evidence="4">
    <location>
        <begin position="15"/>
        <end position="181"/>
    </location>
</feature>
<dbReference type="Gene3D" id="3.40.630.30">
    <property type="match status" value="1"/>
</dbReference>
<gene>
    <name evidence="5" type="ORF">AN218_14875</name>
</gene>
<protein>
    <submittedName>
        <fullName evidence="5">Acetyltransferase</fullName>
    </submittedName>
</protein>
<evidence type="ECO:0000256" key="3">
    <source>
        <dbReference type="ARBA" id="ARBA00038502"/>
    </source>
</evidence>
<dbReference type="Proteomes" id="UP000176005">
    <property type="component" value="Unassembled WGS sequence"/>
</dbReference>
<dbReference type="SUPFAM" id="SSF55729">
    <property type="entry name" value="Acyl-CoA N-acyltransferases (Nat)"/>
    <property type="match status" value="1"/>
</dbReference>
<evidence type="ECO:0000313" key="6">
    <source>
        <dbReference type="Proteomes" id="UP000176005"/>
    </source>
</evidence>
<dbReference type="GO" id="GO:0005737">
    <property type="term" value="C:cytoplasm"/>
    <property type="evidence" value="ECO:0007669"/>
    <property type="project" value="TreeGrafter"/>
</dbReference>
<name>A0A1E7L4D9_9ACTN</name>
<evidence type="ECO:0000259" key="4">
    <source>
        <dbReference type="PROSITE" id="PS51186"/>
    </source>
</evidence>
<dbReference type="Pfam" id="PF13302">
    <property type="entry name" value="Acetyltransf_3"/>
    <property type="match status" value="1"/>
</dbReference>
<dbReference type="GO" id="GO:0008999">
    <property type="term" value="F:protein-N-terminal-alanine acetyltransferase activity"/>
    <property type="evidence" value="ECO:0007669"/>
    <property type="project" value="TreeGrafter"/>
</dbReference>
<dbReference type="InterPro" id="IPR051531">
    <property type="entry name" value="N-acetyltransferase"/>
</dbReference>
<dbReference type="InterPro" id="IPR000182">
    <property type="entry name" value="GNAT_dom"/>
</dbReference>
<evidence type="ECO:0000313" key="5">
    <source>
        <dbReference type="EMBL" id="OEV11018.1"/>
    </source>
</evidence>
<dbReference type="PROSITE" id="PS51186">
    <property type="entry name" value="GNAT"/>
    <property type="match status" value="1"/>
</dbReference>
<reference evidence="5 6" key="1">
    <citation type="journal article" date="2016" name="Front. Microbiol.">
        <title>Comparative Genomics Analysis of Streptomyces Species Reveals Their Adaptation to the Marine Environment and Their Diversity at the Genomic Level.</title>
        <authorList>
            <person name="Tian X."/>
            <person name="Zhang Z."/>
            <person name="Yang T."/>
            <person name="Chen M."/>
            <person name="Li J."/>
            <person name="Chen F."/>
            <person name="Yang J."/>
            <person name="Li W."/>
            <person name="Zhang B."/>
            <person name="Zhang Z."/>
            <person name="Wu J."/>
            <person name="Zhang C."/>
            <person name="Long L."/>
            <person name="Xiao J."/>
        </authorList>
    </citation>
    <scope>NUCLEOTIDE SEQUENCE [LARGE SCALE GENOMIC DNA]</scope>
    <source>
        <strain evidence="5 6">SCSIO 10429</strain>
    </source>
</reference>